<proteinExistence type="predicted"/>
<gene>
    <name evidence="1" type="ORF">EV182_008485</name>
</gene>
<name>A0ACC1H6F0_9FUNG</name>
<accession>A0ACC1H6F0</accession>
<evidence type="ECO:0000313" key="2">
    <source>
        <dbReference type="Proteomes" id="UP001145114"/>
    </source>
</evidence>
<dbReference type="EMBL" id="JAMZIH010009537">
    <property type="protein sequence ID" value="KAJ1669984.1"/>
    <property type="molecule type" value="Genomic_DNA"/>
</dbReference>
<sequence length="131" mass="14709">RGIFRKSRTHEDGSGMPASSIDSNDFSYLDMRMPPFDLSFLQVFDTFCQITIIMYSRLADVLSSVPITQAVFDTVGRIDQRFKKVTATITKELDELARSGITRELSSLDPLEQTNSESGLNVDWDAASVYN</sequence>
<feature type="non-terminal residue" evidence="1">
    <location>
        <position position="1"/>
    </location>
</feature>
<evidence type="ECO:0000313" key="1">
    <source>
        <dbReference type="EMBL" id="KAJ1669984.1"/>
    </source>
</evidence>
<reference evidence="1" key="1">
    <citation type="submission" date="2022-06" db="EMBL/GenBank/DDBJ databases">
        <title>Phylogenomic reconstructions and comparative analyses of Kickxellomycotina fungi.</title>
        <authorList>
            <person name="Reynolds N.K."/>
            <person name="Stajich J.E."/>
            <person name="Barry K."/>
            <person name="Grigoriev I.V."/>
            <person name="Crous P."/>
            <person name="Smith M.E."/>
        </authorList>
    </citation>
    <scope>NUCLEOTIDE SEQUENCE</scope>
    <source>
        <strain evidence="1">RSA 2271</strain>
    </source>
</reference>
<protein>
    <submittedName>
        <fullName evidence="1">Uncharacterized protein</fullName>
    </submittedName>
</protein>
<keyword evidence="2" id="KW-1185">Reference proteome</keyword>
<comment type="caution">
    <text evidence="1">The sequence shown here is derived from an EMBL/GenBank/DDBJ whole genome shotgun (WGS) entry which is preliminary data.</text>
</comment>
<organism evidence="1 2">
    <name type="scientific">Spiromyces aspiralis</name>
    <dbReference type="NCBI Taxonomy" id="68401"/>
    <lineage>
        <taxon>Eukaryota</taxon>
        <taxon>Fungi</taxon>
        <taxon>Fungi incertae sedis</taxon>
        <taxon>Zoopagomycota</taxon>
        <taxon>Kickxellomycotina</taxon>
        <taxon>Kickxellomycetes</taxon>
        <taxon>Kickxellales</taxon>
        <taxon>Kickxellaceae</taxon>
        <taxon>Spiromyces</taxon>
    </lineage>
</organism>
<dbReference type="Proteomes" id="UP001145114">
    <property type="component" value="Unassembled WGS sequence"/>
</dbReference>